<dbReference type="Proteomes" id="UP000765509">
    <property type="component" value="Unassembled WGS sequence"/>
</dbReference>
<name>A0A9Q3H405_9BASI</name>
<comment type="caution">
    <text evidence="1">The sequence shown here is derived from an EMBL/GenBank/DDBJ whole genome shotgun (WGS) entry which is preliminary data.</text>
</comment>
<accession>A0A9Q3H405</accession>
<gene>
    <name evidence="1" type="ORF">O181_029987</name>
</gene>
<protein>
    <submittedName>
        <fullName evidence="1">Uncharacterized protein</fullName>
    </submittedName>
</protein>
<evidence type="ECO:0000313" key="2">
    <source>
        <dbReference type="Proteomes" id="UP000765509"/>
    </source>
</evidence>
<reference evidence="1" key="1">
    <citation type="submission" date="2021-03" db="EMBL/GenBank/DDBJ databases">
        <title>Draft genome sequence of rust myrtle Austropuccinia psidii MF-1, a brazilian biotype.</title>
        <authorList>
            <person name="Quecine M.C."/>
            <person name="Pachon D.M.R."/>
            <person name="Bonatelli M.L."/>
            <person name="Correr F.H."/>
            <person name="Franceschini L.M."/>
            <person name="Leite T.F."/>
            <person name="Margarido G.R.A."/>
            <person name="Almeida C.A."/>
            <person name="Ferrarezi J.A."/>
            <person name="Labate C.A."/>
        </authorList>
    </citation>
    <scope>NUCLEOTIDE SEQUENCE</scope>
    <source>
        <strain evidence="1">MF-1</strain>
    </source>
</reference>
<dbReference type="EMBL" id="AVOT02010494">
    <property type="protein sequence ID" value="MBW0490272.1"/>
    <property type="molecule type" value="Genomic_DNA"/>
</dbReference>
<sequence>MDFDGHPSNTASFSTLFAILNQALADDVIIWNLESGSWSVAQQPNSSFQPILIYGLGTVGGRYFYNDSLFFVDGSISSGSPIKPTLAIIKVIPIPASNHRKNKNKNY</sequence>
<keyword evidence="2" id="KW-1185">Reference proteome</keyword>
<dbReference type="AlphaFoldDB" id="A0A9Q3H405"/>
<organism evidence="1 2">
    <name type="scientific">Austropuccinia psidii MF-1</name>
    <dbReference type="NCBI Taxonomy" id="1389203"/>
    <lineage>
        <taxon>Eukaryota</taxon>
        <taxon>Fungi</taxon>
        <taxon>Dikarya</taxon>
        <taxon>Basidiomycota</taxon>
        <taxon>Pucciniomycotina</taxon>
        <taxon>Pucciniomycetes</taxon>
        <taxon>Pucciniales</taxon>
        <taxon>Sphaerophragmiaceae</taxon>
        <taxon>Austropuccinia</taxon>
    </lineage>
</organism>
<proteinExistence type="predicted"/>
<evidence type="ECO:0000313" key="1">
    <source>
        <dbReference type="EMBL" id="MBW0490272.1"/>
    </source>
</evidence>